<organism evidence="1 2">
    <name type="scientific">Flemingia macrophylla</name>
    <dbReference type="NCBI Taxonomy" id="520843"/>
    <lineage>
        <taxon>Eukaryota</taxon>
        <taxon>Viridiplantae</taxon>
        <taxon>Streptophyta</taxon>
        <taxon>Embryophyta</taxon>
        <taxon>Tracheophyta</taxon>
        <taxon>Spermatophyta</taxon>
        <taxon>Magnoliopsida</taxon>
        <taxon>eudicotyledons</taxon>
        <taxon>Gunneridae</taxon>
        <taxon>Pentapetalae</taxon>
        <taxon>rosids</taxon>
        <taxon>fabids</taxon>
        <taxon>Fabales</taxon>
        <taxon>Fabaceae</taxon>
        <taxon>Papilionoideae</taxon>
        <taxon>50 kb inversion clade</taxon>
        <taxon>NPAAA clade</taxon>
        <taxon>indigoferoid/millettioid clade</taxon>
        <taxon>Phaseoleae</taxon>
        <taxon>Flemingia</taxon>
    </lineage>
</organism>
<dbReference type="Proteomes" id="UP001603857">
    <property type="component" value="Unassembled WGS sequence"/>
</dbReference>
<keyword evidence="2" id="KW-1185">Reference proteome</keyword>
<gene>
    <name evidence="1" type="ORF">Fmac_013104</name>
</gene>
<evidence type="ECO:0000313" key="2">
    <source>
        <dbReference type="Proteomes" id="UP001603857"/>
    </source>
</evidence>
<sequence>MVGDSVEEVVARTKGQRQSKVISIGYMLKVNEGYKRRFVISYIYANVGELTIES</sequence>
<proteinExistence type="predicted"/>
<dbReference type="AlphaFoldDB" id="A0ABD1MT42"/>
<name>A0ABD1MT42_9FABA</name>
<reference evidence="1 2" key="1">
    <citation type="submission" date="2024-08" db="EMBL/GenBank/DDBJ databases">
        <title>Insights into the chromosomal genome structure of Flemingia macrophylla.</title>
        <authorList>
            <person name="Ding Y."/>
            <person name="Zhao Y."/>
            <person name="Bi W."/>
            <person name="Wu M."/>
            <person name="Zhao G."/>
            <person name="Gong Y."/>
            <person name="Li W."/>
            <person name="Zhang P."/>
        </authorList>
    </citation>
    <scope>NUCLEOTIDE SEQUENCE [LARGE SCALE GENOMIC DNA]</scope>
    <source>
        <strain evidence="1">DYQJB</strain>
        <tissue evidence="1">Leaf</tissue>
    </source>
</reference>
<comment type="caution">
    <text evidence="1">The sequence shown here is derived from an EMBL/GenBank/DDBJ whole genome shotgun (WGS) entry which is preliminary data.</text>
</comment>
<accession>A0ABD1MT42</accession>
<dbReference type="EMBL" id="JBGMDY010000004">
    <property type="protein sequence ID" value="KAL2338658.1"/>
    <property type="molecule type" value="Genomic_DNA"/>
</dbReference>
<protein>
    <submittedName>
        <fullName evidence="1">Uncharacterized protein</fullName>
    </submittedName>
</protein>
<evidence type="ECO:0000313" key="1">
    <source>
        <dbReference type="EMBL" id="KAL2338658.1"/>
    </source>
</evidence>